<organism evidence="7 8">
    <name type="scientific">Candidatus Ignatzschineria merdigallinarum</name>
    <dbReference type="NCBI Taxonomy" id="2838621"/>
    <lineage>
        <taxon>Bacteria</taxon>
        <taxon>Pseudomonadati</taxon>
        <taxon>Pseudomonadota</taxon>
        <taxon>Gammaproteobacteria</taxon>
        <taxon>Cardiobacteriales</taxon>
        <taxon>Ignatzschineriaceae</taxon>
        <taxon>Ignatzschineria</taxon>
    </lineage>
</organism>
<sequence>MFHIQNLSLKIREKTLVNIQDLDIKTGAFTALIGPNGAGKTTFLNLLAGDLTATTGNISLDGQLLEDYTIDELAVKRSVLPQSEHIPFAIKARAILLMGVMPYNIAFNHPRVLTLLAEISETLELEQLLDSAYQTLSGGEQHRVQIGRVLMQTLFSREDSPKLHERIMLLDEPFNHLDLYHQQQLLRYFKSLTQQGLTIVCVMHDINHALQIADELVLLKNGILQGCHTPEELWNSHKLHQVFEVDFITLQHPDDASFSTLAFRV</sequence>
<feature type="domain" description="ABC transporter" evidence="6">
    <location>
        <begin position="2"/>
        <end position="246"/>
    </location>
</feature>
<evidence type="ECO:0000313" key="8">
    <source>
        <dbReference type="Proteomes" id="UP000823934"/>
    </source>
</evidence>
<protein>
    <submittedName>
        <fullName evidence="7">ATP-binding cassette domain-containing protein</fullName>
    </submittedName>
</protein>
<dbReference type="Gene3D" id="3.40.50.300">
    <property type="entry name" value="P-loop containing nucleotide triphosphate hydrolases"/>
    <property type="match status" value="1"/>
</dbReference>
<dbReference type="SMART" id="SM00382">
    <property type="entry name" value="AAA"/>
    <property type="match status" value="1"/>
</dbReference>
<dbReference type="CDD" id="cd03214">
    <property type="entry name" value="ABC_Iron-Siderophores_B12_Hemin"/>
    <property type="match status" value="1"/>
</dbReference>
<keyword evidence="1" id="KW-0813">Transport</keyword>
<dbReference type="SUPFAM" id="SSF52540">
    <property type="entry name" value="P-loop containing nucleoside triphosphate hydrolases"/>
    <property type="match status" value="1"/>
</dbReference>
<dbReference type="Pfam" id="PF00005">
    <property type="entry name" value="ABC_tran"/>
    <property type="match status" value="1"/>
</dbReference>
<dbReference type="InterPro" id="IPR027417">
    <property type="entry name" value="P-loop_NTPase"/>
</dbReference>
<dbReference type="GO" id="GO:0016887">
    <property type="term" value="F:ATP hydrolysis activity"/>
    <property type="evidence" value="ECO:0007669"/>
    <property type="project" value="InterPro"/>
</dbReference>
<evidence type="ECO:0000259" key="6">
    <source>
        <dbReference type="PROSITE" id="PS50893"/>
    </source>
</evidence>
<comment type="function">
    <text evidence="5">Part of the ABC transporter complex HmuTUV involved in hemin import. Responsible for energy coupling to the transport system.</text>
</comment>
<gene>
    <name evidence="7" type="ORF">H9889_08170</name>
</gene>
<reference evidence="7" key="2">
    <citation type="submission" date="2021-04" db="EMBL/GenBank/DDBJ databases">
        <authorList>
            <person name="Gilroy R."/>
        </authorList>
    </citation>
    <scope>NUCLEOTIDE SEQUENCE</scope>
    <source>
        <strain evidence="7">CHK160-9182</strain>
    </source>
</reference>
<dbReference type="InterPro" id="IPR003439">
    <property type="entry name" value="ABC_transporter-like_ATP-bd"/>
</dbReference>
<keyword evidence="3 7" id="KW-0067">ATP-binding</keyword>
<accession>A0A9D1TV22</accession>
<dbReference type="PANTHER" id="PTHR42794">
    <property type="entry name" value="HEMIN IMPORT ATP-BINDING PROTEIN HMUV"/>
    <property type="match status" value="1"/>
</dbReference>
<evidence type="ECO:0000256" key="2">
    <source>
        <dbReference type="ARBA" id="ARBA00022741"/>
    </source>
</evidence>
<evidence type="ECO:0000256" key="1">
    <source>
        <dbReference type="ARBA" id="ARBA00022448"/>
    </source>
</evidence>
<dbReference type="PANTHER" id="PTHR42794:SF1">
    <property type="entry name" value="HEMIN IMPORT ATP-BINDING PROTEIN HMUV"/>
    <property type="match status" value="1"/>
</dbReference>
<keyword evidence="4" id="KW-1278">Translocase</keyword>
<dbReference type="Proteomes" id="UP000823934">
    <property type="component" value="Unassembled WGS sequence"/>
</dbReference>
<dbReference type="PROSITE" id="PS50893">
    <property type="entry name" value="ABC_TRANSPORTER_2"/>
    <property type="match status" value="1"/>
</dbReference>
<reference evidence="7" key="1">
    <citation type="journal article" date="2021" name="PeerJ">
        <title>Extensive microbial diversity within the chicken gut microbiome revealed by metagenomics and culture.</title>
        <authorList>
            <person name="Gilroy R."/>
            <person name="Ravi A."/>
            <person name="Getino M."/>
            <person name="Pursley I."/>
            <person name="Horton D.L."/>
            <person name="Alikhan N.F."/>
            <person name="Baker D."/>
            <person name="Gharbi K."/>
            <person name="Hall N."/>
            <person name="Watson M."/>
            <person name="Adriaenssens E.M."/>
            <person name="Foster-Nyarko E."/>
            <person name="Jarju S."/>
            <person name="Secka A."/>
            <person name="Antonio M."/>
            <person name="Oren A."/>
            <person name="Chaudhuri R.R."/>
            <person name="La Ragione R."/>
            <person name="Hildebrand F."/>
            <person name="Pallen M.J."/>
        </authorList>
    </citation>
    <scope>NUCLEOTIDE SEQUENCE</scope>
    <source>
        <strain evidence="7">CHK160-9182</strain>
    </source>
</reference>
<dbReference type="AlphaFoldDB" id="A0A9D1TV22"/>
<keyword evidence="2" id="KW-0547">Nucleotide-binding</keyword>
<dbReference type="EMBL" id="DXHP01000180">
    <property type="protein sequence ID" value="HIW07280.1"/>
    <property type="molecule type" value="Genomic_DNA"/>
</dbReference>
<evidence type="ECO:0000256" key="4">
    <source>
        <dbReference type="ARBA" id="ARBA00022967"/>
    </source>
</evidence>
<dbReference type="InterPro" id="IPR003593">
    <property type="entry name" value="AAA+_ATPase"/>
</dbReference>
<proteinExistence type="predicted"/>
<dbReference type="GO" id="GO:0005524">
    <property type="term" value="F:ATP binding"/>
    <property type="evidence" value="ECO:0007669"/>
    <property type="project" value="UniProtKB-KW"/>
</dbReference>
<evidence type="ECO:0000313" key="7">
    <source>
        <dbReference type="EMBL" id="HIW07280.1"/>
    </source>
</evidence>
<comment type="caution">
    <text evidence="7">The sequence shown here is derived from an EMBL/GenBank/DDBJ whole genome shotgun (WGS) entry which is preliminary data.</text>
</comment>
<evidence type="ECO:0000256" key="5">
    <source>
        <dbReference type="ARBA" id="ARBA00037066"/>
    </source>
</evidence>
<evidence type="ECO:0000256" key="3">
    <source>
        <dbReference type="ARBA" id="ARBA00022840"/>
    </source>
</evidence>
<name>A0A9D1TV22_9GAMM</name>